<accession>A0AAW1HRX6</accession>
<comment type="caution">
    <text evidence="1">The sequence shown here is derived from an EMBL/GenBank/DDBJ whole genome shotgun (WGS) entry which is preliminary data.</text>
</comment>
<name>A0AAW1HRX6_POPJA</name>
<dbReference type="EMBL" id="JASPKY010001093">
    <property type="protein sequence ID" value="KAK9679097.1"/>
    <property type="molecule type" value="Genomic_DNA"/>
</dbReference>
<evidence type="ECO:0000313" key="2">
    <source>
        <dbReference type="Proteomes" id="UP001458880"/>
    </source>
</evidence>
<keyword evidence="2" id="KW-1185">Reference proteome</keyword>
<reference evidence="1 2" key="1">
    <citation type="journal article" date="2024" name="BMC Genomics">
        <title>De novo assembly and annotation of Popillia japonica's genome with initial clues to its potential as an invasive pest.</title>
        <authorList>
            <person name="Cucini C."/>
            <person name="Boschi S."/>
            <person name="Funari R."/>
            <person name="Cardaioli E."/>
            <person name="Iannotti N."/>
            <person name="Marturano G."/>
            <person name="Paoli F."/>
            <person name="Bruttini M."/>
            <person name="Carapelli A."/>
            <person name="Frati F."/>
            <person name="Nardi F."/>
        </authorList>
    </citation>
    <scope>NUCLEOTIDE SEQUENCE [LARGE SCALE GENOMIC DNA]</scope>
    <source>
        <strain evidence="1">DMR45628</strain>
    </source>
</reference>
<dbReference type="AlphaFoldDB" id="A0AAW1HRX6"/>
<organism evidence="1 2">
    <name type="scientific">Popillia japonica</name>
    <name type="common">Japanese beetle</name>
    <dbReference type="NCBI Taxonomy" id="7064"/>
    <lineage>
        <taxon>Eukaryota</taxon>
        <taxon>Metazoa</taxon>
        <taxon>Ecdysozoa</taxon>
        <taxon>Arthropoda</taxon>
        <taxon>Hexapoda</taxon>
        <taxon>Insecta</taxon>
        <taxon>Pterygota</taxon>
        <taxon>Neoptera</taxon>
        <taxon>Endopterygota</taxon>
        <taxon>Coleoptera</taxon>
        <taxon>Polyphaga</taxon>
        <taxon>Scarabaeiformia</taxon>
        <taxon>Scarabaeidae</taxon>
        <taxon>Rutelinae</taxon>
        <taxon>Popillia</taxon>
    </lineage>
</organism>
<protein>
    <submittedName>
        <fullName evidence="1">Uncharacterized protein</fullName>
    </submittedName>
</protein>
<proteinExistence type="predicted"/>
<evidence type="ECO:0000313" key="1">
    <source>
        <dbReference type="EMBL" id="KAK9679097.1"/>
    </source>
</evidence>
<dbReference type="Proteomes" id="UP001458880">
    <property type="component" value="Unassembled WGS sequence"/>
</dbReference>
<sequence>MINVTRKQAAGEPFEKFYADLQNLIKTCEFNDQRDKLMKMQIIMRVSSKEIQENLLREERSLNKMVDHCMAVELAEKNMQVIATESQNQDLHVVRKAETSKSNYDKKKFKC</sequence>
<gene>
    <name evidence="1" type="ORF">QE152_g40300</name>
</gene>